<reference evidence="7" key="1">
    <citation type="submission" date="2025-08" db="UniProtKB">
        <authorList>
            <consortium name="RefSeq"/>
        </authorList>
    </citation>
    <scope>IDENTIFICATION</scope>
</reference>
<dbReference type="InterPro" id="IPR024079">
    <property type="entry name" value="MetalloPept_cat_dom_sf"/>
</dbReference>
<dbReference type="GeneID" id="101851963"/>
<dbReference type="Gene3D" id="4.10.70.10">
    <property type="entry name" value="Disintegrin domain"/>
    <property type="match status" value="1"/>
</dbReference>
<keyword evidence="3" id="KW-1133">Transmembrane helix</keyword>
<keyword evidence="3" id="KW-0812">Transmembrane</keyword>
<evidence type="ECO:0000313" key="7">
    <source>
        <dbReference type="RefSeq" id="XP_005102035.2"/>
    </source>
</evidence>
<dbReference type="PROSITE" id="PS50214">
    <property type="entry name" value="DISINTEGRIN_2"/>
    <property type="match status" value="1"/>
</dbReference>
<dbReference type="InterPro" id="IPR001590">
    <property type="entry name" value="Peptidase_M12B"/>
</dbReference>
<feature type="compositionally biased region" description="Basic and acidic residues" evidence="2">
    <location>
        <begin position="315"/>
        <end position="338"/>
    </location>
</feature>
<dbReference type="GO" id="GO:0008237">
    <property type="term" value="F:metallopeptidase activity"/>
    <property type="evidence" value="ECO:0007669"/>
    <property type="project" value="UniProtKB-KW"/>
</dbReference>
<evidence type="ECO:0000313" key="6">
    <source>
        <dbReference type="Proteomes" id="UP000694888"/>
    </source>
</evidence>
<dbReference type="SUPFAM" id="SSF55486">
    <property type="entry name" value="Metalloproteases ('zincins'), catalytic domain"/>
    <property type="match status" value="1"/>
</dbReference>
<sequence length="931" mass="104761">MTTKFVAGEKYFLLVNIVLFCFISLRSFHLFHFFVCFLLLFSEPNTVGIGNIFKVLIRKTFFSNEVCIPQRGSASRRWMILPTCVIRREMTVTVTGTLLKHVRAVPVIFLGLTILLTLTQFPPELDGLSDVHTTQNVTAFLCNDGIMRSSQICVWSAEVNDKEKQSQVKVENVLRFTFCGQNVSVSIGQHVVMAPDAQITYNSGQTVEIPVFREDVAQQLHSFYSGHFWFANETFPFSGEQSGASFSGRTFYFGAVLQMSCGNVVVAESLKAQDCFPCELISSDVSPPNTSVSSLESYEELLLELNDFESASNSEHVHKETRDRTMNQRSEYRRETKTDLPPPLTCSLHVVADHLFFKYIGSGNVLETVNMMFSLVNDADALFRSTDFDGDGQGDNIGFMVEKVTVYKTEQDADYKMARPYMTSDEYLRQFSFYNFEGHCLAVAFTFRDFNGVAGTSFPAYSNRRTPGGICQERLRINSHHVSFNTLVVTFMISGKMAQRSSVVLTLSHELGHSMGARHDGKRCISADENLGNYIMYKSSHFDMKPNNRRFSVCSIRTMVPVLKKKGRCLQSHSHRPHCGNSVPDVGEECDCGLSDICESIDPCCTPADHTGDVDKPCTTRKSQGKLCSPKLSPCCSEQCRYKKLKTREVCNIFDECTQKSFCNGDSEHCPSPTRLQNGSLCNDGRRVCEGNRCVMDVCSYHQLESCKCSDARHSCQLCCRTPNSKFCKPAEGFGIRNANGSPIFWEPGTPCVPGNFCNNAQQCVSSKETVAPLHSVFSGMRKSLFTSYLKKYWLYCVFVALSAIFLAGVVTTSLRRRPAYIKALRHRKMLSIFASGERLSSKYRKKMVDIHRRYAESIPEAQRQSQRHEDPALSHTQVVGRLRALFPEVKVHDLYHQVAGAGRTEEETVGLLLSQGFRMRDVRDLRSVNS</sequence>
<dbReference type="Pfam" id="PF13688">
    <property type="entry name" value="Reprolysin_5"/>
    <property type="match status" value="1"/>
</dbReference>
<evidence type="ECO:0000259" key="5">
    <source>
        <dbReference type="PROSITE" id="PS50215"/>
    </source>
</evidence>
<dbReference type="PROSITE" id="PS50215">
    <property type="entry name" value="ADAM_MEPRO"/>
    <property type="match status" value="1"/>
</dbReference>
<name>A0ABM0JUU3_APLCA</name>
<gene>
    <name evidence="7" type="primary">LOC101851963</name>
</gene>
<feature type="transmembrane region" description="Helical" evidence="3">
    <location>
        <begin position="793"/>
        <end position="815"/>
    </location>
</feature>
<accession>A0ABM0JUU3</accession>
<feature type="region of interest" description="Disordered" evidence="2">
    <location>
        <begin position="313"/>
        <end position="338"/>
    </location>
</feature>
<dbReference type="SMART" id="SM00050">
    <property type="entry name" value="DISIN"/>
    <property type="match status" value="1"/>
</dbReference>
<keyword evidence="7" id="KW-0482">Metalloprotease</keyword>
<keyword evidence="1" id="KW-0862">Zinc</keyword>
<protein>
    <submittedName>
        <fullName evidence="7">Disintegrin and metalloproteinase domain-containing protein 10 isoform X1</fullName>
    </submittedName>
</protein>
<comment type="caution">
    <text evidence="1">Lacks conserved residue(s) required for the propagation of feature annotation.</text>
</comment>
<dbReference type="InterPro" id="IPR001762">
    <property type="entry name" value="Disintegrin_dom"/>
</dbReference>
<feature type="domain" description="Peptidase M12B" evidence="5">
    <location>
        <begin position="344"/>
        <end position="565"/>
    </location>
</feature>
<dbReference type="PANTHER" id="PTHR45702:SF2">
    <property type="entry name" value="KUZBANIAN, ISOFORM A"/>
    <property type="match status" value="1"/>
</dbReference>
<evidence type="ECO:0000259" key="4">
    <source>
        <dbReference type="PROSITE" id="PS50214"/>
    </source>
</evidence>
<evidence type="ECO:0000256" key="3">
    <source>
        <dbReference type="SAM" id="Phobius"/>
    </source>
</evidence>
<keyword evidence="1" id="KW-0479">Metal-binding</keyword>
<keyword evidence="7" id="KW-0378">Hydrolase</keyword>
<dbReference type="Proteomes" id="UP000694888">
    <property type="component" value="Unplaced"/>
</dbReference>
<feature type="binding site" evidence="1">
    <location>
        <position position="519"/>
    </location>
    <ligand>
        <name>Zn(2+)</name>
        <dbReference type="ChEBI" id="CHEBI:29105"/>
        <note>catalytic</note>
    </ligand>
</feature>
<dbReference type="InterPro" id="IPR051489">
    <property type="entry name" value="ADAM_Metalloproteinase"/>
</dbReference>
<feature type="active site" evidence="1">
    <location>
        <position position="510"/>
    </location>
</feature>
<feature type="transmembrane region" description="Helical" evidence="3">
    <location>
        <begin position="12"/>
        <end position="41"/>
    </location>
</feature>
<proteinExistence type="predicted"/>
<keyword evidence="3" id="KW-0472">Membrane</keyword>
<feature type="domain" description="Disintegrin" evidence="4">
    <location>
        <begin position="576"/>
        <end position="678"/>
    </location>
</feature>
<dbReference type="Gene3D" id="3.40.390.10">
    <property type="entry name" value="Collagenase (Catalytic Domain)"/>
    <property type="match status" value="1"/>
</dbReference>
<evidence type="ECO:0000256" key="2">
    <source>
        <dbReference type="SAM" id="MobiDB-lite"/>
    </source>
</evidence>
<dbReference type="Gene3D" id="4.10.70.30">
    <property type="match status" value="1"/>
</dbReference>
<dbReference type="RefSeq" id="XP_005102035.2">
    <property type="nucleotide sequence ID" value="XM_005101978.3"/>
</dbReference>
<keyword evidence="7" id="KW-0645">Protease</keyword>
<feature type="binding site" evidence="1">
    <location>
        <position position="513"/>
    </location>
    <ligand>
        <name>Zn(2+)</name>
        <dbReference type="ChEBI" id="CHEBI:29105"/>
        <note>catalytic</note>
    </ligand>
</feature>
<organism evidence="6 7">
    <name type="scientific">Aplysia californica</name>
    <name type="common">California sea hare</name>
    <dbReference type="NCBI Taxonomy" id="6500"/>
    <lineage>
        <taxon>Eukaryota</taxon>
        <taxon>Metazoa</taxon>
        <taxon>Spiralia</taxon>
        <taxon>Lophotrochozoa</taxon>
        <taxon>Mollusca</taxon>
        <taxon>Gastropoda</taxon>
        <taxon>Heterobranchia</taxon>
        <taxon>Euthyneura</taxon>
        <taxon>Tectipleura</taxon>
        <taxon>Aplysiida</taxon>
        <taxon>Aplysioidea</taxon>
        <taxon>Aplysiidae</taxon>
        <taxon>Aplysia</taxon>
    </lineage>
</organism>
<feature type="binding site" evidence="1">
    <location>
        <position position="509"/>
    </location>
    <ligand>
        <name>Zn(2+)</name>
        <dbReference type="ChEBI" id="CHEBI:29105"/>
        <note>catalytic</note>
    </ligand>
</feature>
<keyword evidence="6" id="KW-1185">Reference proteome</keyword>
<dbReference type="InterPro" id="IPR036436">
    <property type="entry name" value="Disintegrin_dom_sf"/>
</dbReference>
<dbReference type="PANTHER" id="PTHR45702">
    <property type="entry name" value="ADAM10/ADAM17 METALLOPEPTIDASE FAMILY MEMBER"/>
    <property type="match status" value="1"/>
</dbReference>
<evidence type="ECO:0000256" key="1">
    <source>
        <dbReference type="PROSITE-ProRule" id="PRU00276"/>
    </source>
</evidence>